<dbReference type="AlphaFoldDB" id="A0A2N4ULR4"/>
<evidence type="ECO:0000256" key="1">
    <source>
        <dbReference type="ARBA" id="ARBA00022679"/>
    </source>
</evidence>
<dbReference type="InterPro" id="IPR050483">
    <property type="entry name" value="CoA-transferase_III_domain"/>
</dbReference>
<reference evidence="3 4" key="1">
    <citation type="submission" date="2017-10" db="EMBL/GenBank/DDBJ databases">
        <title>Two draft genome sequences of Pusillimonas sp. strains isolated from a nitrate- and radionuclide-contaminated groundwater in Russia.</title>
        <authorList>
            <person name="Grouzdev D.S."/>
            <person name="Tourova T.P."/>
            <person name="Goeva M.A."/>
            <person name="Babich T.L."/>
            <person name="Sokolova D.S."/>
            <person name="Abdullin R."/>
            <person name="Poltaraus A.B."/>
            <person name="Toshchakov S.V."/>
            <person name="Nazina T.N."/>
        </authorList>
    </citation>
    <scope>NUCLEOTIDE SEQUENCE [LARGE SCALE GENOMIC DNA]</scope>
    <source>
        <strain evidence="3 4">JR1/69-2-13</strain>
    </source>
</reference>
<evidence type="ECO:0000256" key="2">
    <source>
        <dbReference type="SAM" id="MobiDB-lite"/>
    </source>
</evidence>
<evidence type="ECO:0000313" key="4">
    <source>
        <dbReference type="Proteomes" id="UP000234328"/>
    </source>
</evidence>
<dbReference type="InterPro" id="IPR003673">
    <property type="entry name" value="CoA-Trfase_fam_III"/>
</dbReference>
<dbReference type="Proteomes" id="UP000234328">
    <property type="component" value="Unassembled WGS sequence"/>
</dbReference>
<feature type="region of interest" description="Disordered" evidence="2">
    <location>
        <begin position="331"/>
        <end position="362"/>
    </location>
</feature>
<dbReference type="InterPro" id="IPR023606">
    <property type="entry name" value="CoA-Trfase_III_dom_1_sf"/>
</dbReference>
<dbReference type="SUPFAM" id="SSF89796">
    <property type="entry name" value="CoA-transferase family III (CaiB/BaiF)"/>
    <property type="match status" value="1"/>
</dbReference>
<proteinExistence type="predicted"/>
<dbReference type="Gene3D" id="3.40.50.10540">
    <property type="entry name" value="Crotonobetainyl-coa:carnitine coa-transferase, domain 1"/>
    <property type="match status" value="1"/>
</dbReference>
<sequence length="393" mass="42523">MVAPYSGLKVLDLSQGIAGPYCAMILLESGAEVIKVEPPTGDWGRNIGIQVDGMNSLSIAYNLGKRSICIDASKEHGRALMHQLALQADVVIESFRPGVTKRLGLSYDELSKKRPDLVYVSVTAFGADGPYAMRPGSDSTLQAMSGMMVVNKDANQNPRKVGILLVDITTGIYAAQAVGAALYNRAINGKGARVEVSLLDAAAAIQSGAIVDEALSEGNVSQPLSVPAGTFATQDGHINVTSLHDRMFIGLCHAIEKNEWIADKRFSTAAHRFSYADEINSALKHIFYSKTTAYWIETLNKHGVVCGKVSGYSDFLEDPHVAHRQIFKQSGMNGPHNVRVARVPGTPRENTGKRAPRQGEDTREILSQFGFSEKQQQELFDSGAVSAWQDTSK</sequence>
<dbReference type="PANTHER" id="PTHR48207">
    <property type="entry name" value="SUCCINATE--HYDROXYMETHYLGLUTARATE COA-TRANSFERASE"/>
    <property type="match status" value="1"/>
</dbReference>
<evidence type="ECO:0000313" key="3">
    <source>
        <dbReference type="EMBL" id="PLC55950.1"/>
    </source>
</evidence>
<organism evidence="3 4">
    <name type="scientific">Pollutimonas nitritireducens</name>
    <dbReference type="NCBI Taxonomy" id="2045209"/>
    <lineage>
        <taxon>Bacteria</taxon>
        <taxon>Pseudomonadati</taxon>
        <taxon>Pseudomonadota</taxon>
        <taxon>Betaproteobacteria</taxon>
        <taxon>Burkholderiales</taxon>
        <taxon>Alcaligenaceae</taxon>
        <taxon>Pollutimonas</taxon>
    </lineage>
</organism>
<accession>A0A2N4ULR4</accession>
<dbReference type="InterPro" id="IPR044855">
    <property type="entry name" value="CoA-Trfase_III_dom3_sf"/>
</dbReference>
<keyword evidence="1 3" id="KW-0808">Transferase</keyword>
<dbReference type="EMBL" id="PDNV01000001">
    <property type="protein sequence ID" value="PLC55950.1"/>
    <property type="molecule type" value="Genomic_DNA"/>
</dbReference>
<dbReference type="Gene3D" id="3.30.1540.10">
    <property type="entry name" value="formyl-coa transferase, domain 3"/>
    <property type="match status" value="1"/>
</dbReference>
<comment type="caution">
    <text evidence="3">The sequence shown here is derived from an EMBL/GenBank/DDBJ whole genome shotgun (WGS) entry which is preliminary data.</text>
</comment>
<gene>
    <name evidence="3" type="ORF">CR155_02410</name>
</gene>
<protein>
    <submittedName>
        <fullName evidence="3">CoA transferase</fullName>
    </submittedName>
</protein>
<dbReference type="PANTHER" id="PTHR48207:SF4">
    <property type="entry name" value="BLL6097 PROTEIN"/>
    <property type="match status" value="1"/>
</dbReference>
<dbReference type="GO" id="GO:0008410">
    <property type="term" value="F:CoA-transferase activity"/>
    <property type="evidence" value="ECO:0007669"/>
    <property type="project" value="TreeGrafter"/>
</dbReference>
<dbReference type="OrthoDB" id="5294844at2"/>
<keyword evidence="4" id="KW-1185">Reference proteome</keyword>
<dbReference type="Pfam" id="PF02515">
    <property type="entry name" value="CoA_transf_3"/>
    <property type="match status" value="1"/>
</dbReference>
<name>A0A2N4ULR4_9BURK</name>